<gene>
    <name evidence="2" type="ORF">EDD69_10191</name>
</gene>
<name>A0A4R1QHZ7_9BACL</name>
<protein>
    <submittedName>
        <fullName evidence="2">2-polyprenyl-3-methyl-5-hydroxy-6-metoxy-1, 4-benzoquinol methylase</fullName>
    </submittedName>
</protein>
<keyword evidence="3" id="KW-1185">Reference proteome</keyword>
<dbReference type="OrthoDB" id="9772751at2"/>
<keyword evidence="2" id="KW-0489">Methyltransferase</keyword>
<accession>A0A4R1QHZ7</accession>
<evidence type="ECO:0000313" key="3">
    <source>
        <dbReference type="Proteomes" id="UP000295658"/>
    </source>
</evidence>
<sequence>MQLPPSVYHTFVRPKWFTKKYIQNHIQQHFDFANKKVLDFGAGTGANCTLSSPEHYFGIDPDKRRIDFAQKKYPQYRFGSFSGNEIPADDQSFDFILIIAVLHHIPPEQITNYIKEFKRVLKADGKVVAIEPCFFENSHISNWFMKRYDKGEYIRNEDEYIKYFTAGDFQCTVLKKFKKCFFYNELYFTAFLS</sequence>
<dbReference type="CDD" id="cd02440">
    <property type="entry name" value="AdoMet_MTases"/>
    <property type="match status" value="1"/>
</dbReference>
<dbReference type="RefSeq" id="WP_132946999.1">
    <property type="nucleotide sequence ID" value="NZ_SLUL01000001.1"/>
</dbReference>
<feature type="domain" description="Methyltransferase type 11" evidence="1">
    <location>
        <begin position="38"/>
        <end position="128"/>
    </location>
</feature>
<dbReference type="SUPFAM" id="SSF53335">
    <property type="entry name" value="S-adenosyl-L-methionine-dependent methyltransferases"/>
    <property type="match status" value="1"/>
</dbReference>
<dbReference type="PANTHER" id="PTHR42912">
    <property type="entry name" value="METHYLTRANSFERASE"/>
    <property type="match status" value="1"/>
</dbReference>
<dbReference type="Proteomes" id="UP000295658">
    <property type="component" value="Unassembled WGS sequence"/>
</dbReference>
<dbReference type="InterPro" id="IPR029063">
    <property type="entry name" value="SAM-dependent_MTases_sf"/>
</dbReference>
<dbReference type="GO" id="GO:0008757">
    <property type="term" value="F:S-adenosylmethionine-dependent methyltransferase activity"/>
    <property type="evidence" value="ECO:0007669"/>
    <property type="project" value="InterPro"/>
</dbReference>
<evidence type="ECO:0000259" key="1">
    <source>
        <dbReference type="Pfam" id="PF08241"/>
    </source>
</evidence>
<organism evidence="2 3">
    <name type="scientific">Thermolongibacillus altinsuensis</name>
    <dbReference type="NCBI Taxonomy" id="575256"/>
    <lineage>
        <taxon>Bacteria</taxon>
        <taxon>Bacillati</taxon>
        <taxon>Bacillota</taxon>
        <taxon>Bacilli</taxon>
        <taxon>Bacillales</taxon>
        <taxon>Anoxybacillaceae</taxon>
        <taxon>Thermolongibacillus</taxon>
    </lineage>
</organism>
<dbReference type="Pfam" id="PF08241">
    <property type="entry name" value="Methyltransf_11"/>
    <property type="match status" value="1"/>
</dbReference>
<reference evidence="2 3" key="1">
    <citation type="submission" date="2019-03" db="EMBL/GenBank/DDBJ databases">
        <title>Genomic Encyclopedia of Type Strains, Phase IV (KMG-IV): sequencing the most valuable type-strain genomes for metagenomic binning, comparative biology and taxonomic classification.</title>
        <authorList>
            <person name="Goeker M."/>
        </authorList>
    </citation>
    <scope>NUCLEOTIDE SEQUENCE [LARGE SCALE GENOMIC DNA]</scope>
    <source>
        <strain evidence="2 3">DSM 24979</strain>
    </source>
</reference>
<comment type="caution">
    <text evidence="2">The sequence shown here is derived from an EMBL/GenBank/DDBJ whole genome shotgun (WGS) entry which is preliminary data.</text>
</comment>
<evidence type="ECO:0000313" key="2">
    <source>
        <dbReference type="EMBL" id="TCL53086.1"/>
    </source>
</evidence>
<dbReference type="EMBL" id="SLUL01000001">
    <property type="protein sequence ID" value="TCL53086.1"/>
    <property type="molecule type" value="Genomic_DNA"/>
</dbReference>
<dbReference type="GO" id="GO:0032259">
    <property type="term" value="P:methylation"/>
    <property type="evidence" value="ECO:0007669"/>
    <property type="project" value="UniProtKB-KW"/>
</dbReference>
<proteinExistence type="predicted"/>
<dbReference type="InterPro" id="IPR050508">
    <property type="entry name" value="Methyltransf_Superfamily"/>
</dbReference>
<dbReference type="AlphaFoldDB" id="A0A4R1QHZ7"/>
<keyword evidence="2" id="KW-0808">Transferase</keyword>
<dbReference type="Gene3D" id="3.40.50.150">
    <property type="entry name" value="Vaccinia Virus protein VP39"/>
    <property type="match status" value="1"/>
</dbReference>
<dbReference type="InterPro" id="IPR013216">
    <property type="entry name" value="Methyltransf_11"/>
</dbReference>